<protein>
    <recommendedName>
        <fullName evidence="3">Protein ytfJ</fullName>
    </recommendedName>
</protein>
<evidence type="ECO:0000313" key="2">
    <source>
        <dbReference type="Proteomes" id="UP000811282"/>
    </source>
</evidence>
<evidence type="ECO:0000313" key="1">
    <source>
        <dbReference type="EMBL" id="MBT9431289.1"/>
    </source>
</evidence>
<name>A0ABS5Y8G1_9GAMM</name>
<keyword evidence="2" id="KW-1185">Reference proteome</keyword>
<dbReference type="Pfam" id="PF09695">
    <property type="entry name" value="YtfJ_HI0045"/>
    <property type="match status" value="1"/>
</dbReference>
<organism evidence="1 2">
    <name type="scientific">Candidatus Sodalis endolongispinus</name>
    <dbReference type="NCBI Taxonomy" id="2812662"/>
    <lineage>
        <taxon>Bacteria</taxon>
        <taxon>Pseudomonadati</taxon>
        <taxon>Pseudomonadota</taxon>
        <taxon>Gammaproteobacteria</taxon>
        <taxon>Enterobacterales</taxon>
        <taxon>Bruguierivoracaceae</taxon>
        <taxon>Sodalis</taxon>
    </lineage>
</organism>
<proteinExistence type="predicted"/>
<accession>A0ABS5Y8G1</accession>
<dbReference type="EMBL" id="JAFJYC010000001">
    <property type="protein sequence ID" value="MBT9431289.1"/>
    <property type="molecule type" value="Genomic_DNA"/>
</dbReference>
<reference evidence="1 2" key="1">
    <citation type="journal article" date="2021" name="Genome Biol. Evol.">
        <title>The evolution of interdependence in a four-way mealybug symbiosis.</title>
        <authorList>
            <person name="Garber A.I."/>
            <person name="Kupper M."/>
            <person name="Laetsch D.R."/>
            <person name="Weldon S.R."/>
            <person name="Ladinsky M.S."/>
            <person name="Bjorkman P.J."/>
            <person name="McCutcheon J.P."/>
        </authorList>
    </citation>
    <scope>NUCLEOTIDE SEQUENCE [LARGE SCALE GENOMIC DNA]</scope>
    <source>
        <strain evidence="1">SOD</strain>
    </source>
</reference>
<gene>
    <name evidence="1" type="ORF">JZM24_02385</name>
</gene>
<sequence>MIDDAGSVVRHAWQLKSKSSAIVVLNARGEVQWVKEGALTLEEVRQVVTLIQRLMREQER</sequence>
<evidence type="ECO:0008006" key="3">
    <source>
        <dbReference type="Google" id="ProtNLM"/>
    </source>
</evidence>
<dbReference type="InterPro" id="IPR006513">
    <property type="entry name" value="YtfJ_HI0045"/>
</dbReference>
<comment type="caution">
    <text evidence="1">The sequence shown here is derived from an EMBL/GenBank/DDBJ whole genome shotgun (WGS) entry which is preliminary data.</text>
</comment>
<dbReference type="Proteomes" id="UP000811282">
    <property type="component" value="Unassembled WGS sequence"/>
</dbReference>